<protein>
    <submittedName>
        <fullName evidence="1">Uncharacterized protein</fullName>
    </submittedName>
</protein>
<proteinExistence type="predicted"/>
<gene>
    <name evidence="1" type="ORF">HER31_14905</name>
</gene>
<dbReference type="EMBL" id="CP051180">
    <property type="protein sequence ID" value="QIZ78073.1"/>
    <property type="molecule type" value="Genomic_DNA"/>
</dbReference>
<keyword evidence="2" id="KW-1185">Reference proteome</keyword>
<dbReference type="KEGG" id="fes:HER31_14905"/>
<dbReference type="AlphaFoldDB" id="A0A6H1UID1"/>
<accession>A0A6H1UID1</accession>
<dbReference type="RefSeq" id="WP_168661685.1">
    <property type="nucleotide sequence ID" value="NZ_CP051180.1"/>
</dbReference>
<reference evidence="1 2" key="1">
    <citation type="submission" date="2020-04" db="EMBL/GenBank/DDBJ databases">
        <title>Ferrimonas sp. S7 isolated from sea water.</title>
        <authorList>
            <person name="Bae S.S."/>
            <person name="Baek K."/>
        </authorList>
    </citation>
    <scope>NUCLEOTIDE SEQUENCE [LARGE SCALE GENOMIC DNA]</scope>
    <source>
        <strain evidence="1 2">S7</strain>
    </source>
</reference>
<organism evidence="1 2">
    <name type="scientific">Ferrimonas lipolytica</name>
    <dbReference type="NCBI Taxonomy" id="2724191"/>
    <lineage>
        <taxon>Bacteria</taxon>
        <taxon>Pseudomonadati</taxon>
        <taxon>Pseudomonadota</taxon>
        <taxon>Gammaproteobacteria</taxon>
        <taxon>Alteromonadales</taxon>
        <taxon>Ferrimonadaceae</taxon>
        <taxon>Ferrimonas</taxon>
    </lineage>
</organism>
<evidence type="ECO:0000313" key="2">
    <source>
        <dbReference type="Proteomes" id="UP000501602"/>
    </source>
</evidence>
<evidence type="ECO:0000313" key="1">
    <source>
        <dbReference type="EMBL" id="QIZ78073.1"/>
    </source>
</evidence>
<dbReference type="Proteomes" id="UP000501602">
    <property type="component" value="Chromosome"/>
</dbReference>
<sequence length="133" mass="15052">MKNETNTAKTVAAHFNKTELDRVKEFFLDDGEIYSALSELIELMRTDSESRLDALSRLHNTVFAVESADTEHSARLTELHDWSYNCNDADCETMTVKLNSDAHTLEWGLAIHCEMGLEPSAYDGDVLFNFDLS</sequence>
<name>A0A6H1UID1_9GAMM</name>